<dbReference type="AlphaFoldDB" id="A0A1E4RJQ4"/>
<dbReference type="Gene3D" id="3.40.470.10">
    <property type="entry name" value="Uracil-DNA glycosylase-like domain"/>
    <property type="match status" value="1"/>
</dbReference>
<dbReference type="InterPro" id="IPR015637">
    <property type="entry name" value="MUG/TDG"/>
</dbReference>
<evidence type="ECO:0000259" key="4">
    <source>
        <dbReference type="Pfam" id="PF03167"/>
    </source>
</evidence>
<dbReference type="STRING" id="984485.A0A1E4RJQ4"/>
<dbReference type="PANTHER" id="PTHR12159:SF9">
    <property type="entry name" value="G_T MISMATCH-SPECIFIC THYMINE DNA GLYCOSYLASE"/>
    <property type="match status" value="1"/>
</dbReference>
<protein>
    <submittedName>
        <fullName evidence="5">DNA glycosylase</fullName>
    </submittedName>
</protein>
<dbReference type="GO" id="GO:0008263">
    <property type="term" value="F:pyrimidine-specific mismatch base pair DNA N-glycosylase activity"/>
    <property type="evidence" value="ECO:0007669"/>
    <property type="project" value="TreeGrafter"/>
</dbReference>
<evidence type="ECO:0000313" key="5">
    <source>
        <dbReference type="EMBL" id="ODV67507.1"/>
    </source>
</evidence>
<dbReference type="RefSeq" id="XP_020076574.1">
    <property type="nucleotide sequence ID" value="XM_020223499.1"/>
</dbReference>
<sequence>MTRNLRSVIQSFKYDGGEETKTKAVGITRNASTSAGKNRINKANSKKKLDLEEKQYRDLAPSIKQDLSLLFIGYNPGLESSIQQHHYAHFTNLFYKLLNQSEVLIKVLKSNQANLNQLLKEDELFQELVEDPLTFKTRVKPVHDFDLIKYDIGFTDLVLRCTRTAQELSMKEKLENVPRLLSEFKESKTKHLVFIGKGIWEIIVKYMCQVLNISKFKLTKENFVWGLQNEKLCSDLQYRKIIAKMTELCECDNRIYVFPNTSGLVTSLTYHEKLQLWNNLGNDILTGELKK</sequence>
<dbReference type="EMBL" id="KV454540">
    <property type="protein sequence ID" value="ODV67507.1"/>
    <property type="molecule type" value="Genomic_DNA"/>
</dbReference>
<evidence type="ECO:0000256" key="3">
    <source>
        <dbReference type="ARBA" id="ARBA00023204"/>
    </source>
</evidence>
<feature type="domain" description="Uracil-DNA glycosylase-like" evidence="4">
    <location>
        <begin position="64"/>
        <end position="279"/>
    </location>
</feature>
<keyword evidence="2" id="KW-0378">Hydrolase</keyword>
<dbReference type="PANTHER" id="PTHR12159">
    <property type="entry name" value="G/T AND G/U MISMATCH-SPECIFIC DNA GLYCOSYLASE"/>
    <property type="match status" value="1"/>
</dbReference>
<dbReference type="Proteomes" id="UP000095085">
    <property type="component" value="Unassembled WGS sequence"/>
</dbReference>
<dbReference type="SUPFAM" id="SSF52141">
    <property type="entry name" value="Uracil-DNA glycosylase-like"/>
    <property type="match status" value="1"/>
</dbReference>
<dbReference type="Pfam" id="PF03167">
    <property type="entry name" value="UDG"/>
    <property type="match status" value="1"/>
</dbReference>
<dbReference type="GO" id="GO:0006285">
    <property type="term" value="P:base-excision repair, AP site formation"/>
    <property type="evidence" value="ECO:0007669"/>
    <property type="project" value="InterPro"/>
</dbReference>
<evidence type="ECO:0000313" key="6">
    <source>
        <dbReference type="Proteomes" id="UP000095085"/>
    </source>
</evidence>
<name>A0A1E4RJQ4_9ASCO</name>
<keyword evidence="3" id="KW-0234">DNA repair</keyword>
<accession>A0A1E4RJQ4</accession>
<reference evidence="6" key="1">
    <citation type="submission" date="2016-05" db="EMBL/GenBank/DDBJ databases">
        <title>Comparative genomics of biotechnologically important yeasts.</title>
        <authorList>
            <consortium name="DOE Joint Genome Institute"/>
            <person name="Riley R."/>
            <person name="Haridas S."/>
            <person name="Wolfe K.H."/>
            <person name="Lopes M.R."/>
            <person name="Hittinger C.T."/>
            <person name="Goker M."/>
            <person name="Salamov A."/>
            <person name="Wisecaver J."/>
            <person name="Long T.M."/>
            <person name="Aerts A.L."/>
            <person name="Barry K."/>
            <person name="Choi C."/>
            <person name="Clum A."/>
            <person name="Coughlan A.Y."/>
            <person name="Deshpande S."/>
            <person name="Douglass A.P."/>
            <person name="Hanson S.J."/>
            <person name="Klenk H.-P."/>
            <person name="Labutti K."/>
            <person name="Lapidus A."/>
            <person name="Lindquist E."/>
            <person name="Lipzen A."/>
            <person name="Meier-Kolthoff J.P."/>
            <person name="Ohm R.A."/>
            <person name="Otillar R.P."/>
            <person name="Pangilinan J."/>
            <person name="Peng Y."/>
            <person name="Rokas A."/>
            <person name="Rosa C.A."/>
            <person name="Scheuner C."/>
            <person name="Sibirny A.A."/>
            <person name="Slot J.C."/>
            <person name="Stielow J.B."/>
            <person name="Sun H."/>
            <person name="Kurtzman C.P."/>
            <person name="Blackwell M."/>
            <person name="Grigoriev I.V."/>
            <person name="Jeffries T.W."/>
        </authorList>
    </citation>
    <scope>NUCLEOTIDE SEQUENCE [LARGE SCALE GENOMIC DNA]</scope>
    <source>
        <strain evidence="6">NRRL Y-1933</strain>
    </source>
</reference>
<proteinExistence type="predicted"/>
<keyword evidence="6" id="KW-1185">Reference proteome</keyword>
<dbReference type="InterPro" id="IPR005122">
    <property type="entry name" value="Uracil-DNA_glycosylase-like"/>
</dbReference>
<evidence type="ECO:0000256" key="1">
    <source>
        <dbReference type="ARBA" id="ARBA00022763"/>
    </source>
</evidence>
<keyword evidence="1" id="KW-0227">DNA damage</keyword>
<dbReference type="GO" id="GO:0004844">
    <property type="term" value="F:uracil DNA N-glycosylase activity"/>
    <property type="evidence" value="ECO:0007669"/>
    <property type="project" value="TreeGrafter"/>
</dbReference>
<dbReference type="InterPro" id="IPR036895">
    <property type="entry name" value="Uracil-DNA_glycosylase-like_sf"/>
</dbReference>
<dbReference type="CDD" id="cd10028">
    <property type="entry name" value="UDG-F2_TDG_MUG"/>
    <property type="match status" value="1"/>
</dbReference>
<evidence type="ECO:0000256" key="2">
    <source>
        <dbReference type="ARBA" id="ARBA00022801"/>
    </source>
</evidence>
<organism evidence="5 6">
    <name type="scientific">Hyphopichia burtonii NRRL Y-1933</name>
    <dbReference type="NCBI Taxonomy" id="984485"/>
    <lineage>
        <taxon>Eukaryota</taxon>
        <taxon>Fungi</taxon>
        <taxon>Dikarya</taxon>
        <taxon>Ascomycota</taxon>
        <taxon>Saccharomycotina</taxon>
        <taxon>Pichiomycetes</taxon>
        <taxon>Debaryomycetaceae</taxon>
        <taxon>Hyphopichia</taxon>
    </lineage>
</organism>
<dbReference type="OrthoDB" id="565731at2759"/>
<gene>
    <name evidence="5" type="ORF">HYPBUDRAFT_5376</name>
</gene>
<dbReference type="GeneID" id="30998048"/>